<name>A0A7R7ZK43_ASPCH</name>
<reference evidence="2" key="1">
    <citation type="submission" date="2021-01" db="EMBL/GenBank/DDBJ databases">
        <authorList>
            <consortium name="Aspergillus chevalieri M1 genome sequencing consortium"/>
            <person name="Kazuki M."/>
            <person name="Futagami T."/>
        </authorList>
    </citation>
    <scope>NUCLEOTIDE SEQUENCE</scope>
    <source>
        <strain evidence="2">M1</strain>
    </source>
</reference>
<proteinExistence type="predicted"/>
<organism evidence="2 3">
    <name type="scientific">Aspergillus chevalieri</name>
    <name type="common">Eurotium chevalieri</name>
    <dbReference type="NCBI Taxonomy" id="182096"/>
    <lineage>
        <taxon>Eukaryota</taxon>
        <taxon>Fungi</taxon>
        <taxon>Dikarya</taxon>
        <taxon>Ascomycota</taxon>
        <taxon>Pezizomycotina</taxon>
        <taxon>Eurotiomycetes</taxon>
        <taxon>Eurotiomycetidae</taxon>
        <taxon>Eurotiales</taxon>
        <taxon>Aspergillaceae</taxon>
        <taxon>Aspergillus</taxon>
        <taxon>Aspergillus subgen. Aspergillus</taxon>
    </lineage>
</organism>
<keyword evidence="3" id="KW-1185">Reference proteome</keyword>
<feature type="region of interest" description="Disordered" evidence="1">
    <location>
        <begin position="33"/>
        <end position="63"/>
    </location>
</feature>
<sequence>MSSAQETVSLSEKHIQEEPAEYKILFNDPLWNTNPDLTKPASDTKAAEVTKEPPSQPKWSLSHGERIKELRSLLKDSNLKYDKENIQAAIKYHKTFKPEEQCGSKKAFFKHGSQVDEEEFKHPQACNCIGGWAEPPYENPWGQIIDERVYNANQRVREGTEAKAEKEREKELCELNKGTLHGLASSMLEPFRRLNKAFRN</sequence>
<dbReference type="EMBL" id="AP024417">
    <property type="protein sequence ID" value="BCR85038.1"/>
    <property type="molecule type" value="Genomic_DNA"/>
</dbReference>
<evidence type="ECO:0000256" key="1">
    <source>
        <dbReference type="SAM" id="MobiDB-lite"/>
    </source>
</evidence>
<evidence type="ECO:0000313" key="2">
    <source>
        <dbReference type="EMBL" id="BCR85038.1"/>
    </source>
</evidence>
<dbReference type="KEGG" id="ache:ACHE_20496S"/>
<dbReference type="GeneID" id="66979397"/>
<accession>A0A7R7ZK43</accession>
<dbReference type="AlphaFoldDB" id="A0A7R7ZK43"/>
<reference evidence="2" key="2">
    <citation type="submission" date="2021-02" db="EMBL/GenBank/DDBJ databases">
        <title>Aspergillus chevalieri M1 genome sequence.</title>
        <authorList>
            <person name="Kadooka C."/>
            <person name="Mori K."/>
            <person name="Futagami T."/>
        </authorList>
    </citation>
    <scope>NUCLEOTIDE SEQUENCE</scope>
    <source>
        <strain evidence="2">M1</strain>
    </source>
</reference>
<evidence type="ECO:0000313" key="3">
    <source>
        <dbReference type="Proteomes" id="UP000637239"/>
    </source>
</evidence>
<gene>
    <name evidence="2" type="ORF">ACHE_20496S</name>
</gene>
<dbReference type="RefSeq" id="XP_043133560.1">
    <property type="nucleotide sequence ID" value="XM_043284805.1"/>
</dbReference>
<protein>
    <submittedName>
        <fullName evidence="2">Uncharacterized protein</fullName>
    </submittedName>
</protein>
<dbReference type="Proteomes" id="UP000637239">
    <property type="component" value="Chromosome 2"/>
</dbReference>